<dbReference type="AlphaFoldDB" id="A0A8J7MGK7"/>
<evidence type="ECO:0000256" key="4">
    <source>
        <dbReference type="ARBA" id="ARBA00022695"/>
    </source>
</evidence>
<sequence>MTELSMIPADHLENTPVFHITHVDNLPSILKKGALLSTNSARGKTKTSIANEEIQTRRATRLVSLAPGGVLHDYVPFYFAPRAPMLYCNHLGSIQNARAQGEIIYFVTTAQILADNNGFVFYDRHAVLAHATCYNQLLDLQKIDWRIFFEHPTVSGYAKYWQDRYDTNKPHWSSRKEVRQAEFLVHESMHIDNIQKIVTQNSETAVRVNVALQAAASTLTVEVKPDWYF</sequence>
<evidence type="ECO:0000313" key="9">
    <source>
        <dbReference type="Proteomes" id="UP000624703"/>
    </source>
</evidence>
<organism evidence="8 9">
    <name type="scientific">Persicirhabdus sediminis</name>
    <dbReference type="NCBI Taxonomy" id="454144"/>
    <lineage>
        <taxon>Bacteria</taxon>
        <taxon>Pseudomonadati</taxon>
        <taxon>Verrucomicrobiota</taxon>
        <taxon>Verrucomicrobiia</taxon>
        <taxon>Verrucomicrobiales</taxon>
        <taxon>Verrucomicrobiaceae</taxon>
        <taxon>Persicirhabdus</taxon>
    </lineage>
</organism>
<feature type="active site" description="Proton acceptor" evidence="6">
    <location>
        <position position="58"/>
    </location>
</feature>
<comment type="caution">
    <text evidence="6">Lacks conserved residue(s) required for the propagation of feature annotation.</text>
</comment>
<name>A0A8J7MGK7_9BACT</name>
<feature type="binding site" evidence="6">
    <location>
        <position position="58"/>
    </location>
    <ligand>
        <name>NAD(+)</name>
        <dbReference type="ChEBI" id="CHEBI:57540"/>
    </ligand>
</feature>
<evidence type="ECO:0000256" key="6">
    <source>
        <dbReference type="PROSITE-ProRule" id="PRU01362"/>
    </source>
</evidence>
<feature type="binding site" evidence="6">
    <location>
        <position position="36"/>
    </location>
    <ligand>
        <name>NAD(+)</name>
        <dbReference type="ChEBI" id="CHEBI:57540"/>
    </ligand>
</feature>
<evidence type="ECO:0000259" key="7">
    <source>
        <dbReference type="PROSITE" id="PS52018"/>
    </source>
</evidence>
<dbReference type="EMBL" id="JAENIM010000045">
    <property type="protein sequence ID" value="MBK1792512.1"/>
    <property type="molecule type" value="Genomic_DNA"/>
</dbReference>
<keyword evidence="9" id="KW-1185">Reference proteome</keyword>
<gene>
    <name evidence="8" type="ORF">JIN82_15210</name>
</gene>
<reference evidence="8" key="1">
    <citation type="submission" date="2021-01" db="EMBL/GenBank/DDBJ databases">
        <title>Modified the classification status of verrucomicrobia.</title>
        <authorList>
            <person name="Feng X."/>
        </authorList>
    </citation>
    <scope>NUCLEOTIDE SEQUENCE</scope>
    <source>
        <strain evidence="8">_KCTC 22039</strain>
    </source>
</reference>
<comment type="caution">
    <text evidence="8">The sequence shown here is derived from an EMBL/GenBank/DDBJ whole genome shotgun (WGS) entry which is preliminary data.</text>
</comment>
<keyword evidence="5 6" id="KW-0238">DNA-binding</keyword>
<dbReference type="GO" id="GO:0016757">
    <property type="term" value="F:glycosyltransferase activity"/>
    <property type="evidence" value="ECO:0007669"/>
    <property type="project" value="UniProtKB-UniRule"/>
</dbReference>
<feature type="domain" description="DarT" evidence="7">
    <location>
        <begin position="15"/>
        <end position="229"/>
    </location>
</feature>
<protein>
    <submittedName>
        <fullName evidence="8">DUF4433 domain-containing protein</fullName>
    </submittedName>
</protein>
<dbReference type="Pfam" id="PF14487">
    <property type="entry name" value="DarT"/>
    <property type="match status" value="1"/>
</dbReference>
<feature type="active site" evidence="6">
    <location>
        <position position="182"/>
    </location>
</feature>
<dbReference type="GO" id="GO:0016779">
    <property type="term" value="F:nucleotidyltransferase activity"/>
    <property type="evidence" value="ECO:0007669"/>
    <property type="project" value="UniProtKB-UniRule"/>
</dbReference>
<keyword evidence="2 6" id="KW-0328">Glycosyltransferase</keyword>
<evidence type="ECO:0000313" key="8">
    <source>
        <dbReference type="EMBL" id="MBK1792512.1"/>
    </source>
</evidence>
<comment type="catalytic activity">
    <reaction evidence="6">
        <text>a thymidine in DNA + NAD(+) = an N-(ADP-alpha-D-ribosyl)-thymidine in DNA + nicotinamide + H(+)</text>
        <dbReference type="Rhea" id="RHEA:71651"/>
        <dbReference type="Rhea" id="RHEA-COMP:13556"/>
        <dbReference type="Rhea" id="RHEA-COMP:18051"/>
        <dbReference type="ChEBI" id="CHEBI:15378"/>
        <dbReference type="ChEBI" id="CHEBI:17154"/>
        <dbReference type="ChEBI" id="CHEBI:57540"/>
        <dbReference type="ChEBI" id="CHEBI:137386"/>
        <dbReference type="ChEBI" id="CHEBI:191199"/>
    </reaction>
</comment>
<dbReference type="PROSITE" id="PS52018">
    <property type="entry name" value="DART"/>
    <property type="match status" value="1"/>
</dbReference>
<dbReference type="Proteomes" id="UP000624703">
    <property type="component" value="Unassembled WGS sequence"/>
</dbReference>
<keyword evidence="1 6" id="KW-1277">Toxin-antitoxin system</keyword>
<evidence type="ECO:0000256" key="1">
    <source>
        <dbReference type="ARBA" id="ARBA00022649"/>
    </source>
</evidence>
<evidence type="ECO:0000256" key="5">
    <source>
        <dbReference type="ARBA" id="ARBA00023125"/>
    </source>
</evidence>
<comment type="similarity">
    <text evidence="6">Belongs to the DarT ADP-ribosyltransferase family.</text>
</comment>
<evidence type="ECO:0000256" key="2">
    <source>
        <dbReference type="ARBA" id="ARBA00022676"/>
    </source>
</evidence>
<dbReference type="GO" id="GO:0003677">
    <property type="term" value="F:DNA binding"/>
    <property type="evidence" value="ECO:0007669"/>
    <property type="project" value="UniProtKB-UniRule"/>
</dbReference>
<feature type="binding site" evidence="6">
    <location>
        <begin position="19"/>
        <end position="21"/>
    </location>
    <ligand>
        <name>NAD(+)</name>
        <dbReference type="ChEBI" id="CHEBI:57540"/>
    </ligand>
</feature>
<keyword evidence="3 6" id="KW-0808">Transferase</keyword>
<evidence type="ECO:0000256" key="3">
    <source>
        <dbReference type="ARBA" id="ARBA00022679"/>
    </source>
</evidence>
<accession>A0A8J7MGK7</accession>
<keyword evidence="4 6" id="KW-0548">Nucleotidyltransferase</keyword>
<proteinExistence type="inferred from homology"/>
<dbReference type="InterPro" id="IPR029494">
    <property type="entry name" value="DarT"/>
</dbReference>